<dbReference type="PANTHER" id="PTHR43454:SF1">
    <property type="entry name" value="GLYCERALDEHYDE 3-PHOSPHATE DEHYDROGENASE NAD(P) BINDING DOMAIN-CONTAINING PROTEIN"/>
    <property type="match status" value="1"/>
</dbReference>
<dbReference type="PROSITE" id="PS00071">
    <property type="entry name" value="GAPDH"/>
    <property type="match status" value="1"/>
</dbReference>
<dbReference type="Gene3D" id="3.30.360.10">
    <property type="entry name" value="Dihydrodipicolinate Reductase, domain 2"/>
    <property type="match status" value="1"/>
</dbReference>
<dbReference type="CDD" id="cd05214">
    <property type="entry name" value="GAPDH_I_N"/>
    <property type="match status" value="1"/>
</dbReference>
<dbReference type="PANTHER" id="PTHR43454">
    <property type="entry name" value="GLYCERALDEHYDE-3-PHOSPHATE DEHYDROGENASE"/>
    <property type="match status" value="1"/>
</dbReference>
<keyword evidence="1" id="KW-0560">Oxidoreductase</keyword>
<comment type="similarity">
    <text evidence="2">Belongs to the glyceraldehyde-3-phosphate dehydrogenase family.</text>
</comment>
<dbReference type="SUPFAM" id="SSF51735">
    <property type="entry name" value="NAD(P)-binding Rossmann-fold domains"/>
    <property type="match status" value="1"/>
</dbReference>
<dbReference type="EMBL" id="LXWF01000002">
    <property type="protein sequence ID" value="ORC24961.1"/>
    <property type="molecule type" value="Genomic_DNA"/>
</dbReference>
<reference evidence="4 5" key="1">
    <citation type="submission" date="2016-05" db="EMBL/GenBank/DDBJ databases">
        <title>Draft genome sequence of a porcine commensal Rothia nasimurium.</title>
        <authorList>
            <person name="Gaiser R.A."/>
            <person name="Van Baarlen P."/>
            <person name="Wells J.M."/>
        </authorList>
    </citation>
    <scope>NUCLEOTIDE SEQUENCE [LARGE SCALE GENOMIC DNA]</scope>
    <source>
        <strain evidence="4 5">PT-32</strain>
    </source>
</reference>
<organism evidence="4 5">
    <name type="scientific">Rothia nasimurium</name>
    <dbReference type="NCBI Taxonomy" id="85336"/>
    <lineage>
        <taxon>Bacteria</taxon>
        <taxon>Bacillati</taxon>
        <taxon>Actinomycetota</taxon>
        <taxon>Actinomycetes</taxon>
        <taxon>Micrococcales</taxon>
        <taxon>Micrococcaceae</taxon>
        <taxon>Rothia</taxon>
    </lineage>
</organism>
<dbReference type="GO" id="GO:0051287">
    <property type="term" value="F:NAD binding"/>
    <property type="evidence" value="ECO:0007669"/>
    <property type="project" value="InterPro"/>
</dbReference>
<sequence length="481" mass="52240">MTISADNAHEQWLTAEAEAEAMIPLIGKLSRENNVVVSIHGHSLINKSVIQILKAHRFARQIDDVELNPADSLRVLEVVSTFELGACSLDLASLLRTFEASGAADLESFLRQELAPVIGKKDQIEAASQDVVLYGFGRIGRLLARILLERSTGPGPKLRAVVVRKNTDNDLYKRASLLRRDSVHGAFKGTIRVDPENSTVIANGTPIRFIYASDPAEVDYTAYGIENAIVVDNTGRWRDQDGLSRHLQAKGAARVLLTAPGKGVKNIVCGVNDNIIDDSDLVLSAASCTTNAITPVLAVMDEVYGVKRGHVETVHSFTNDQNLIDNFHKGDRRGRSAALNMVITETGAAKAVSKALPQLEGKLTGNAIRVPTPDVSMAILSLQLEKPVGSKEELNNLLRERSLRSSLRRQIDYTDSHEIVSTDFVGSRAAGVVDGLATITSGDDNAILYVWYDNEFGYSCQVIRVLESMIGGKLQSFPAST</sequence>
<gene>
    <name evidence="4" type="ORF">A7979_08990</name>
</gene>
<evidence type="ECO:0000313" key="5">
    <source>
        <dbReference type="Proteomes" id="UP000192359"/>
    </source>
</evidence>
<dbReference type="Pfam" id="PF00044">
    <property type="entry name" value="Gp_dh_N"/>
    <property type="match status" value="1"/>
</dbReference>
<dbReference type="SMART" id="SM00846">
    <property type="entry name" value="Gp_dh_N"/>
    <property type="match status" value="1"/>
</dbReference>
<accession>A0A1Y1RS88</accession>
<dbReference type="InterPro" id="IPR020830">
    <property type="entry name" value="GlycerAld_3-P_DH_AS"/>
</dbReference>
<keyword evidence="5" id="KW-1185">Reference proteome</keyword>
<evidence type="ECO:0000256" key="2">
    <source>
        <dbReference type="RuleBase" id="RU000397"/>
    </source>
</evidence>
<dbReference type="Pfam" id="PF02800">
    <property type="entry name" value="Gp_dh_C"/>
    <property type="match status" value="1"/>
</dbReference>
<protein>
    <submittedName>
        <fullName evidence="4">Glyceraldehyde-3-phosphate dehydrogenase</fullName>
    </submittedName>
</protein>
<dbReference type="SUPFAM" id="SSF55347">
    <property type="entry name" value="Glyceraldehyde-3-phosphate dehydrogenase-like, C-terminal domain"/>
    <property type="match status" value="1"/>
</dbReference>
<dbReference type="Proteomes" id="UP000192359">
    <property type="component" value="Unassembled WGS sequence"/>
</dbReference>
<evidence type="ECO:0000256" key="1">
    <source>
        <dbReference type="ARBA" id="ARBA00023002"/>
    </source>
</evidence>
<dbReference type="InterPro" id="IPR036291">
    <property type="entry name" value="NAD(P)-bd_dom_sf"/>
</dbReference>
<dbReference type="NCBIfam" id="NF006139">
    <property type="entry name" value="PRK08289.1"/>
    <property type="match status" value="1"/>
</dbReference>
<dbReference type="AlphaFoldDB" id="A0A1Y1RS88"/>
<comment type="caution">
    <text evidence="4">The sequence shown here is derived from an EMBL/GenBank/DDBJ whole genome shotgun (WGS) entry which is preliminary data.</text>
</comment>
<dbReference type="InterPro" id="IPR020828">
    <property type="entry name" value="GlycerAld_3-P_DH_NAD(P)-bd"/>
</dbReference>
<dbReference type="PRINTS" id="PR00078">
    <property type="entry name" value="G3PDHDRGNASE"/>
</dbReference>
<proteinExistence type="inferred from homology"/>
<dbReference type="InterPro" id="IPR020831">
    <property type="entry name" value="GlycerAld/Erythrose_P_DH"/>
</dbReference>
<dbReference type="CDD" id="cd18126">
    <property type="entry name" value="GAPDH_I_C"/>
    <property type="match status" value="1"/>
</dbReference>
<evidence type="ECO:0000259" key="3">
    <source>
        <dbReference type="SMART" id="SM00846"/>
    </source>
</evidence>
<dbReference type="Gene3D" id="3.40.50.720">
    <property type="entry name" value="NAD(P)-binding Rossmann-like Domain"/>
    <property type="match status" value="1"/>
</dbReference>
<evidence type="ECO:0000313" key="4">
    <source>
        <dbReference type="EMBL" id="ORC24961.1"/>
    </source>
</evidence>
<feature type="domain" description="Glyceraldehyde 3-phosphate dehydrogenase NAD(P) binding" evidence="3">
    <location>
        <begin position="129"/>
        <end position="288"/>
    </location>
</feature>
<dbReference type="OrthoDB" id="9803304at2"/>
<dbReference type="GO" id="GO:0016620">
    <property type="term" value="F:oxidoreductase activity, acting on the aldehyde or oxo group of donors, NAD or NADP as acceptor"/>
    <property type="evidence" value="ECO:0007669"/>
    <property type="project" value="InterPro"/>
</dbReference>
<name>A0A1Y1RS88_9MICC</name>
<dbReference type="RefSeq" id="WP_083090601.1">
    <property type="nucleotide sequence ID" value="NZ_LXWF01000002.1"/>
</dbReference>
<dbReference type="InterPro" id="IPR020829">
    <property type="entry name" value="GlycerAld_3-P_DH_cat"/>
</dbReference>